<sequence>MSEDQKHPFFEPEKETDGLEFKDAKEMTVEEAVRKDSEIKAGITEEDSILDKYIKQHRDEVASQKFETKSSDFANLDTASLDDFIKKQREELSAMLAAEELSKKLDNSVSQEQDTEANAVSPKEESSQEQENSVTPVPPLITEAEPTATEPDSTIADSEEYKSSSRKRGGIVGTLIALILLLIVAIFGYNYFKNNNSTNSQTATSQSSSSKATTTSSEEDKKASQNLDNFNKAYANFFVDDKKTQLKNSEFDKLSELEKKVDALKGTKYYGKVKVKFDSLKRQIDAVKAVNDKFKSPAVVDGKKSEKLEVKDGANFDSLDSKTLNTGNASLDSLLHSIVSTGRNQVKQSEEQAKKTQEEQSSSNKLSDTQTTEQPNVTNGQSSSSAATINNQAAGTASGNLERNRSRVPYNNAAIADTGNPAWIFNPGVLEKIVATSQARGYFSGNNYILEPVNIINGNGYYNMFKLDGTYLFSINAKTGYFVGNAPGRADSLDF</sequence>
<evidence type="ECO:0000259" key="4">
    <source>
        <dbReference type="Pfam" id="PF18708"/>
    </source>
</evidence>
<protein>
    <recommendedName>
        <fullName evidence="1">Mid-cell-anchored protein Z</fullName>
    </recommendedName>
</protein>
<dbReference type="Pfam" id="PF18708">
    <property type="entry name" value="MapZ_C2"/>
    <property type="match status" value="1"/>
</dbReference>
<keyword evidence="1" id="KW-0131">Cell cycle</keyword>
<dbReference type="Pfam" id="PF18041">
    <property type="entry name" value="MapZ_EC1"/>
    <property type="match status" value="1"/>
</dbReference>
<evidence type="ECO:0000256" key="1">
    <source>
        <dbReference type="HAMAP-Rule" id="MF_01941"/>
    </source>
</evidence>
<reference evidence="5 7" key="1">
    <citation type="journal article" date="2015" name="PLoS ONE">
        <title>Genomic analysis reveals the molecular basis for capsule loss in the group B streptococcus population.</title>
        <authorList>
            <consortium name="DEVANI Consortium"/>
            <person name="Rosini R."/>
            <person name="Campisi E."/>
            <person name="De Chiara M."/>
            <person name="Tettelin H."/>
            <person name="Rinaudo D."/>
            <person name="Toniolo C."/>
            <person name="Metruccio M."/>
            <person name="Guidotti S."/>
            <person name="Sorensen U.B."/>
            <person name="Kilian M."/>
            <person name="Ramirez M."/>
            <person name="Janulczyk R."/>
            <person name="Donati C."/>
            <person name="Grandi G."/>
            <person name="Margarit I."/>
        </authorList>
    </citation>
    <scope>NUCLEOTIDE SEQUENCE [LARGE SCALE GENOMIC DNA]</scope>
    <source>
        <strain evidence="5 7">DK-B-USS-215</strain>
    </source>
</reference>
<keyword evidence="1" id="KW-1003">Cell membrane</keyword>
<dbReference type="AlphaFoldDB" id="A0A0H1UCY4"/>
<dbReference type="EMBL" id="LBKL01000054">
    <property type="protein sequence ID" value="KLL39632.1"/>
    <property type="molecule type" value="Genomic_DNA"/>
</dbReference>
<evidence type="ECO:0000259" key="3">
    <source>
        <dbReference type="Pfam" id="PF18041"/>
    </source>
</evidence>
<feature type="compositionally biased region" description="Basic and acidic residues" evidence="2">
    <location>
        <begin position="348"/>
        <end position="358"/>
    </location>
</feature>
<name>A0A0H1UCY4_STRAG</name>
<dbReference type="InterPro" id="IPR041295">
    <property type="entry name" value="MapZ_EC1"/>
</dbReference>
<evidence type="ECO:0000313" key="6">
    <source>
        <dbReference type="EMBL" id="SQA17742.1"/>
    </source>
</evidence>
<evidence type="ECO:0000256" key="2">
    <source>
        <dbReference type="SAM" id="MobiDB-lite"/>
    </source>
</evidence>
<evidence type="ECO:0000313" key="8">
    <source>
        <dbReference type="Proteomes" id="UP000250200"/>
    </source>
</evidence>
<feature type="region of interest" description="Disordered" evidence="2">
    <location>
        <begin position="342"/>
        <end position="386"/>
    </location>
</feature>
<dbReference type="GO" id="GO:0005886">
    <property type="term" value="C:plasma membrane"/>
    <property type="evidence" value="ECO:0007669"/>
    <property type="project" value="UniProtKB-SubCell"/>
</dbReference>
<feature type="transmembrane region" description="Helical" evidence="1">
    <location>
        <begin position="171"/>
        <end position="192"/>
    </location>
</feature>
<accession>A0A0H1UCY4</accession>
<evidence type="ECO:0000313" key="7">
    <source>
        <dbReference type="Proteomes" id="UP000035346"/>
    </source>
</evidence>
<keyword evidence="1" id="KW-1133">Transmembrane helix</keyword>
<keyword evidence="1" id="KW-0812">Transmembrane</keyword>
<dbReference type="HAMAP" id="MF_01941">
    <property type="entry name" value="MapZ"/>
    <property type="match status" value="1"/>
</dbReference>
<comment type="function">
    <text evidence="1">Early cell division protein that marks the future cell division site and supports proper FtsZ ring positioning.</text>
</comment>
<feature type="region of interest" description="Disordered" evidence="2">
    <location>
        <begin position="197"/>
        <end position="224"/>
    </location>
</feature>
<reference evidence="6 8" key="2">
    <citation type="submission" date="2018-06" db="EMBL/GenBank/DDBJ databases">
        <authorList>
            <consortium name="Pathogen Informatics"/>
            <person name="Doyle S."/>
        </authorList>
    </citation>
    <scope>NUCLEOTIDE SEQUENCE [LARGE SCALE GENOMIC DNA]</scope>
    <source>
        <strain evidence="6 8">NCTC8181</strain>
    </source>
</reference>
<gene>
    <name evidence="1" type="primary">mapZ</name>
    <name evidence="6" type="ORF">NCTC8181_00700</name>
    <name evidence="5" type="ORF">WA04_04510</name>
</gene>
<feature type="domain" description="MapZ extracellular C-terminal" evidence="4">
    <location>
        <begin position="407"/>
        <end position="485"/>
    </location>
</feature>
<dbReference type="EMBL" id="UAVB01000001">
    <property type="protein sequence ID" value="SQA17742.1"/>
    <property type="molecule type" value="Genomic_DNA"/>
</dbReference>
<dbReference type="Proteomes" id="UP000250200">
    <property type="component" value="Unassembled WGS sequence"/>
</dbReference>
<organism evidence="5 7">
    <name type="scientific">Streptococcus agalactiae</name>
    <dbReference type="NCBI Taxonomy" id="1311"/>
    <lineage>
        <taxon>Bacteria</taxon>
        <taxon>Bacillati</taxon>
        <taxon>Bacillota</taxon>
        <taxon>Bacilli</taxon>
        <taxon>Lactobacillales</taxon>
        <taxon>Streptococcaceae</taxon>
        <taxon>Streptococcus</taxon>
    </lineage>
</organism>
<comment type="caution">
    <text evidence="5">The sequence shown here is derived from an EMBL/GenBank/DDBJ whole genome shotgun (WGS) entry which is preliminary data.</text>
</comment>
<feature type="compositionally biased region" description="Low complexity" evidence="2">
    <location>
        <begin position="197"/>
        <end position="216"/>
    </location>
</feature>
<evidence type="ECO:0000313" key="5">
    <source>
        <dbReference type="EMBL" id="KLL39632.1"/>
    </source>
</evidence>
<keyword evidence="1" id="KW-0472">Membrane</keyword>
<dbReference type="Proteomes" id="UP000035346">
    <property type="component" value="Unassembled WGS sequence"/>
</dbReference>
<feature type="domain" description="MapZ extracellular" evidence="3">
    <location>
        <begin position="211"/>
        <end position="340"/>
    </location>
</feature>
<comment type="subunit">
    <text evidence="1">Interacts with FtsZ.</text>
</comment>
<feature type="compositionally biased region" description="Polar residues" evidence="2">
    <location>
        <begin position="359"/>
        <end position="386"/>
    </location>
</feature>
<feature type="compositionally biased region" description="Polar residues" evidence="2">
    <location>
        <begin position="107"/>
        <end position="118"/>
    </location>
</feature>
<dbReference type="RefSeq" id="WP_001287861.1">
    <property type="nucleotide sequence ID" value="NZ_CAACXY010000016.1"/>
</dbReference>
<dbReference type="GO" id="GO:0051301">
    <property type="term" value="P:cell division"/>
    <property type="evidence" value="ECO:0007669"/>
    <property type="project" value="UniProtKB-UniRule"/>
</dbReference>
<keyword evidence="1" id="KW-0132">Cell division</keyword>
<proteinExistence type="inferred from homology"/>
<comment type="subcellular location">
    <subcellularLocation>
        <location evidence="1">Cell membrane</location>
        <topology evidence="1">Single-pass membrane protein</topology>
    </subcellularLocation>
    <text evidence="1">In newborn cells, forms a ring positioned at mid-cell. Soon after cell division starts and the cells begin elongating, the ring splits into two rings that, as elongation proceeds, move along and mark the future division sites.</text>
</comment>
<comment type="similarity">
    <text evidence="1">Belongs to the MapZ family.</text>
</comment>
<dbReference type="InterPro" id="IPR040532">
    <property type="entry name" value="MapZ_C2"/>
</dbReference>
<feature type="region of interest" description="Disordered" evidence="2">
    <location>
        <begin position="104"/>
        <end position="163"/>
    </location>
</feature>
<dbReference type="InterPro" id="IPR030858">
    <property type="entry name" value="MapZ"/>
</dbReference>